<name>A0A397JK82_9GLOM</name>
<comment type="caution">
    <text evidence="1">The sequence shown here is derived from an EMBL/GenBank/DDBJ whole genome shotgun (WGS) entry which is preliminary data.</text>
</comment>
<evidence type="ECO:0000313" key="2">
    <source>
        <dbReference type="Proteomes" id="UP000266861"/>
    </source>
</evidence>
<sequence>MYLKDSFTRSKKDPELSRKEFFIHRQTRSMSLHGGRNDGGLERWYEDSSAENVWRENDEV</sequence>
<evidence type="ECO:0000313" key="1">
    <source>
        <dbReference type="EMBL" id="RHZ88779.1"/>
    </source>
</evidence>
<proteinExistence type="predicted"/>
<protein>
    <submittedName>
        <fullName evidence="1">Uncharacterized protein</fullName>
    </submittedName>
</protein>
<reference evidence="1 2" key="1">
    <citation type="submission" date="2018-08" db="EMBL/GenBank/DDBJ databases">
        <title>Genome and evolution of the arbuscular mycorrhizal fungus Diversispora epigaea (formerly Glomus versiforme) and its bacterial endosymbionts.</title>
        <authorList>
            <person name="Sun X."/>
            <person name="Fei Z."/>
            <person name="Harrison M."/>
        </authorList>
    </citation>
    <scope>NUCLEOTIDE SEQUENCE [LARGE SCALE GENOMIC DNA]</scope>
    <source>
        <strain evidence="1 2">IT104</strain>
    </source>
</reference>
<dbReference type="EMBL" id="PQFF01000019">
    <property type="protein sequence ID" value="RHZ88779.1"/>
    <property type="molecule type" value="Genomic_DNA"/>
</dbReference>
<organism evidence="1 2">
    <name type="scientific">Diversispora epigaea</name>
    <dbReference type="NCBI Taxonomy" id="1348612"/>
    <lineage>
        <taxon>Eukaryota</taxon>
        <taxon>Fungi</taxon>
        <taxon>Fungi incertae sedis</taxon>
        <taxon>Mucoromycota</taxon>
        <taxon>Glomeromycotina</taxon>
        <taxon>Glomeromycetes</taxon>
        <taxon>Diversisporales</taxon>
        <taxon>Diversisporaceae</taxon>
        <taxon>Diversispora</taxon>
    </lineage>
</organism>
<dbReference type="Proteomes" id="UP000266861">
    <property type="component" value="Unassembled WGS sequence"/>
</dbReference>
<gene>
    <name evidence="1" type="ORF">Glove_21g202</name>
</gene>
<dbReference type="AlphaFoldDB" id="A0A397JK82"/>
<accession>A0A397JK82</accession>
<keyword evidence="2" id="KW-1185">Reference proteome</keyword>